<name>A0A7K1SQF0_9BACT</name>
<accession>A0A7K1SQF0</accession>
<protein>
    <submittedName>
        <fullName evidence="1">Uncharacterized protein</fullName>
    </submittedName>
</protein>
<reference evidence="1 2" key="1">
    <citation type="submission" date="2019-12" db="EMBL/GenBank/DDBJ databases">
        <title>Spirosoma sp. HMF4905 genome sequencing and assembly.</title>
        <authorList>
            <person name="Kang H."/>
            <person name="Cha I."/>
            <person name="Kim H."/>
            <person name="Joh K."/>
        </authorList>
    </citation>
    <scope>NUCLEOTIDE SEQUENCE [LARGE SCALE GENOMIC DNA]</scope>
    <source>
        <strain evidence="1 2">HMF4905</strain>
    </source>
</reference>
<gene>
    <name evidence="1" type="ORF">GO755_38510</name>
</gene>
<proteinExistence type="predicted"/>
<comment type="caution">
    <text evidence="1">The sequence shown here is derived from an EMBL/GenBank/DDBJ whole genome shotgun (WGS) entry which is preliminary data.</text>
</comment>
<dbReference type="RefSeq" id="WP_157590770.1">
    <property type="nucleotide sequence ID" value="NZ_WPIN01000029.1"/>
</dbReference>
<dbReference type="Proteomes" id="UP000436006">
    <property type="component" value="Unassembled WGS sequence"/>
</dbReference>
<dbReference type="AlphaFoldDB" id="A0A7K1SQF0"/>
<sequence>MKTALLPPSDRQIHITIEAIKNRLKHPAMNKPANRALKEGYSEMINILKERRETYTGINRLCALRAQAIAMLGVDYIVGHCSDRSLLDLPIKE</sequence>
<keyword evidence="2" id="KW-1185">Reference proteome</keyword>
<organism evidence="1 2">
    <name type="scientific">Spirosoma arboris</name>
    <dbReference type="NCBI Taxonomy" id="2682092"/>
    <lineage>
        <taxon>Bacteria</taxon>
        <taxon>Pseudomonadati</taxon>
        <taxon>Bacteroidota</taxon>
        <taxon>Cytophagia</taxon>
        <taxon>Cytophagales</taxon>
        <taxon>Cytophagaceae</taxon>
        <taxon>Spirosoma</taxon>
    </lineage>
</organism>
<dbReference type="EMBL" id="WPIN01000029">
    <property type="protein sequence ID" value="MVM35970.1"/>
    <property type="molecule type" value="Genomic_DNA"/>
</dbReference>
<evidence type="ECO:0000313" key="2">
    <source>
        <dbReference type="Proteomes" id="UP000436006"/>
    </source>
</evidence>
<evidence type="ECO:0000313" key="1">
    <source>
        <dbReference type="EMBL" id="MVM35970.1"/>
    </source>
</evidence>